<evidence type="ECO:0000313" key="8">
    <source>
        <dbReference type="Proteomes" id="UP000306740"/>
    </source>
</evidence>
<dbReference type="SMART" id="SM00342">
    <property type="entry name" value="HTH_ARAC"/>
    <property type="match status" value="1"/>
</dbReference>
<dbReference type="InterPro" id="IPR018060">
    <property type="entry name" value="HTH_AraC"/>
</dbReference>
<dbReference type="PANTHER" id="PTHR46796">
    <property type="entry name" value="HTH-TYPE TRANSCRIPTIONAL ACTIVATOR RHAS-RELATED"/>
    <property type="match status" value="1"/>
</dbReference>
<evidence type="ECO:0000313" key="6">
    <source>
        <dbReference type="EMBL" id="TNC39559.1"/>
    </source>
</evidence>
<dbReference type="InterPro" id="IPR009057">
    <property type="entry name" value="Homeodomain-like_sf"/>
</dbReference>
<dbReference type="GO" id="GO:0043565">
    <property type="term" value="F:sequence-specific DNA binding"/>
    <property type="evidence" value="ECO:0007669"/>
    <property type="project" value="InterPro"/>
</dbReference>
<dbReference type="OrthoDB" id="241790at2"/>
<dbReference type="Proteomes" id="UP000306740">
    <property type="component" value="Unassembled WGS sequence"/>
</dbReference>
<dbReference type="PANTHER" id="PTHR46796:SF13">
    <property type="entry name" value="HTH-TYPE TRANSCRIPTIONAL ACTIVATOR RHAS"/>
    <property type="match status" value="1"/>
</dbReference>
<accession>A0A5C4MPK0</accession>
<name>A0A5C4MPK0_9ACTN</name>
<dbReference type="Gene3D" id="1.10.10.60">
    <property type="entry name" value="Homeodomain-like"/>
    <property type="match status" value="2"/>
</dbReference>
<reference evidence="7 8" key="1">
    <citation type="submission" date="2019-05" db="EMBL/GenBank/DDBJ databases">
        <title>Mumia sp. nov., isolated from the intestinal contents of plateau pika (Ochotona curzoniae) in the Qinghai-Tibet plateau of China.</title>
        <authorList>
            <person name="Tian Z."/>
        </authorList>
    </citation>
    <scope>NUCLEOTIDE SEQUENCE [LARGE SCALE GENOMIC DNA]</scope>
    <source>
        <strain evidence="8">527</strain>
        <strain evidence="7">Z527</strain>
    </source>
</reference>
<evidence type="ECO:0000259" key="5">
    <source>
        <dbReference type="PROSITE" id="PS01124"/>
    </source>
</evidence>
<dbReference type="EMBL" id="VDFR01000042">
    <property type="protein sequence ID" value="TNC47767.1"/>
    <property type="molecule type" value="Genomic_DNA"/>
</dbReference>
<dbReference type="RefSeq" id="WP_139105732.1">
    <property type="nucleotide sequence ID" value="NZ_VDFR01000042.1"/>
</dbReference>
<dbReference type="EMBL" id="VDFR01000113">
    <property type="protein sequence ID" value="TNC39559.1"/>
    <property type="molecule type" value="Genomic_DNA"/>
</dbReference>
<dbReference type="GO" id="GO:0003700">
    <property type="term" value="F:DNA-binding transcription factor activity"/>
    <property type="evidence" value="ECO:0007669"/>
    <property type="project" value="InterPro"/>
</dbReference>
<dbReference type="InterPro" id="IPR018062">
    <property type="entry name" value="HTH_AraC-typ_CS"/>
</dbReference>
<dbReference type="InterPro" id="IPR032783">
    <property type="entry name" value="AraC_lig"/>
</dbReference>
<evidence type="ECO:0000313" key="7">
    <source>
        <dbReference type="EMBL" id="TNC47767.1"/>
    </source>
</evidence>
<dbReference type="AlphaFoldDB" id="A0A5C4MPK0"/>
<dbReference type="InterPro" id="IPR050204">
    <property type="entry name" value="AraC_XylS_family_regulators"/>
</dbReference>
<gene>
    <name evidence="7" type="ORF">FHE65_08890</name>
    <name evidence="6" type="ORF">FHE65_23745</name>
</gene>
<evidence type="ECO:0000256" key="3">
    <source>
        <dbReference type="ARBA" id="ARBA00023163"/>
    </source>
</evidence>
<keyword evidence="3" id="KW-0804">Transcription</keyword>
<protein>
    <submittedName>
        <fullName evidence="7">AraC family transcriptional regulator</fullName>
    </submittedName>
</protein>
<dbReference type="SUPFAM" id="SSF46689">
    <property type="entry name" value="Homeodomain-like"/>
    <property type="match status" value="2"/>
</dbReference>
<evidence type="ECO:0000256" key="1">
    <source>
        <dbReference type="ARBA" id="ARBA00023015"/>
    </source>
</evidence>
<feature type="domain" description="HTH araC/xylS-type" evidence="5">
    <location>
        <begin position="222"/>
        <end position="320"/>
    </location>
</feature>
<dbReference type="Pfam" id="PF12833">
    <property type="entry name" value="HTH_18"/>
    <property type="match status" value="1"/>
</dbReference>
<keyword evidence="2" id="KW-0238">DNA-binding</keyword>
<evidence type="ECO:0000256" key="2">
    <source>
        <dbReference type="ARBA" id="ARBA00023125"/>
    </source>
</evidence>
<dbReference type="Pfam" id="PF12852">
    <property type="entry name" value="Cupin_6"/>
    <property type="match status" value="1"/>
</dbReference>
<organism evidence="7 8">
    <name type="scientific">Mumia zhuanghuii</name>
    <dbReference type="NCBI Taxonomy" id="2585211"/>
    <lineage>
        <taxon>Bacteria</taxon>
        <taxon>Bacillati</taxon>
        <taxon>Actinomycetota</taxon>
        <taxon>Actinomycetes</taxon>
        <taxon>Propionibacteriales</taxon>
        <taxon>Nocardioidaceae</taxon>
        <taxon>Mumia</taxon>
    </lineage>
</organism>
<dbReference type="PROSITE" id="PS01124">
    <property type="entry name" value="HTH_ARAC_FAMILY_2"/>
    <property type="match status" value="1"/>
</dbReference>
<feature type="region of interest" description="Disordered" evidence="4">
    <location>
        <begin position="312"/>
        <end position="336"/>
    </location>
</feature>
<sequence>MDVLSDVLLAVRLTGAVYFDIDARSPFVAESPPTDVIAAKVAGDAEHLIAFHVLTSGSCWVEAVDEPEPAELMRAGEMVIFSSGEANILSSEPGMRGQPDLSRYYRPVGEALPFVIDINGDAHADRCRIVCGYLACDRGPFNPLLESLPRMVHAPVSGRSWGWMTSLLDAALAASDERDAGQEAMLAKLSELMFLEALRTHIDGLPPDTRSWVAGLRDREVGSALRLMHGRFAEPWTLEQLAREIGISRSSLAERFTSYVGVPPMTYLARWRLQLAARLLQSGSLSVAQAAATVGYQSESAFNRAFKRQVGAAPGTWRRRELAPVPPQEGGGPSEP</sequence>
<keyword evidence="1" id="KW-0805">Transcription regulation</keyword>
<evidence type="ECO:0000256" key="4">
    <source>
        <dbReference type="SAM" id="MobiDB-lite"/>
    </source>
</evidence>
<comment type="caution">
    <text evidence="7">The sequence shown here is derived from an EMBL/GenBank/DDBJ whole genome shotgun (WGS) entry which is preliminary data.</text>
</comment>
<proteinExistence type="predicted"/>
<dbReference type="PROSITE" id="PS00041">
    <property type="entry name" value="HTH_ARAC_FAMILY_1"/>
    <property type="match status" value="1"/>
</dbReference>